<dbReference type="AlphaFoldDB" id="C7IZI2"/>
<proteinExistence type="predicted"/>
<dbReference type="HOGENOM" id="CLU_027685_0_0_1"/>
<gene>
    <name evidence="1" type="ordered locus">Os03g0769050</name>
</gene>
<dbReference type="Proteomes" id="UP000000763">
    <property type="component" value="Chromosome 3"/>
</dbReference>
<evidence type="ECO:0000313" key="2">
    <source>
        <dbReference type="Proteomes" id="UP000000763"/>
    </source>
</evidence>
<protein>
    <submittedName>
        <fullName evidence="1">Os03g0769050 protein</fullName>
    </submittedName>
</protein>
<accession>C7IZI2</accession>
<name>C7IZI2_ORYSJ</name>
<dbReference type="EMBL" id="AP008209">
    <property type="protein sequence ID" value="BAH92383.1"/>
    <property type="molecule type" value="Genomic_DNA"/>
</dbReference>
<evidence type="ECO:0000313" key="1">
    <source>
        <dbReference type="EMBL" id="BAH92383.1"/>
    </source>
</evidence>
<reference evidence="1 2" key="1">
    <citation type="journal article" date="2005" name="Nature">
        <title>The map-based sequence of the rice genome.</title>
        <authorList>
            <consortium name="International rice genome sequencing project (IRGSP)"/>
            <person name="Matsumoto T."/>
            <person name="Wu J."/>
            <person name="Kanamori H."/>
            <person name="Katayose Y."/>
            <person name="Fujisawa M."/>
            <person name="Namiki N."/>
            <person name="Mizuno H."/>
            <person name="Yamamoto K."/>
            <person name="Antonio B.A."/>
            <person name="Baba T."/>
            <person name="Sakata K."/>
            <person name="Nagamura Y."/>
            <person name="Aoki H."/>
            <person name="Arikawa K."/>
            <person name="Arita K."/>
            <person name="Bito T."/>
            <person name="Chiden Y."/>
            <person name="Fujitsuka N."/>
            <person name="Fukunaka R."/>
            <person name="Hamada M."/>
            <person name="Harada C."/>
            <person name="Hayashi A."/>
            <person name="Hijishita S."/>
            <person name="Honda M."/>
            <person name="Hosokawa S."/>
            <person name="Ichikawa Y."/>
            <person name="Idonuma A."/>
            <person name="Iijima M."/>
            <person name="Ikeda M."/>
            <person name="Ikeno M."/>
            <person name="Ito K."/>
            <person name="Ito S."/>
            <person name="Ito T."/>
            <person name="Ito Y."/>
            <person name="Ito Y."/>
            <person name="Iwabuchi A."/>
            <person name="Kamiya K."/>
            <person name="Karasawa W."/>
            <person name="Kurita K."/>
            <person name="Katagiri S."/>
            <person name="Kikuta A."/>
            <person name="Kobayashi H."/>
            <person name="Kobayashi N."/>
            <person name="Machita K."/>
            <person name="Maehara T."/>
            <person name="Masukawa M."/>
            <person name="Mizubayashi T."/>
            <person name="Mukai Y."/>
            <person name="Nagasaki H."/>
            <person name="Nagata Y."/>
            <person name="Naito S."/>
            <person name="Nakashima M."/>
            <person name="Nakama Y."/>
            <person name="Nakamichi Y."/>
            <person name="Nakamura M."/>
            <person name="Meguro A."/>
            <person name="Negishi M."/>
            <person name="Ohta I."/>
            <person name="Ohta T."/>
            <person name="Okamoto M."/>
            <person name="Ono N."/>
            <person name="Saji S."/>
            <person name="Sakaguchi M."/>
            <person name="Sakai K."/>
            <person name="Shibata M."/>
            <person name="Shimokawa T."/>
            <person name="Song J."/>
            <person name="Takazaki Y."/>
            <person name="Terasawa K."/>
            <person name="Tsugane M."/>
            <person name="Tsuji K."/>
            <person name="Ueda S."/>
            <person name="Waki K."/>
            <person name="Yamagata H."/>
            <person name="Yamamoto M."/>
            <person name="Yamamoto S."/>
            <person name="Yamane H."/>
            <person name="Yoshiki S."/>
            <person name="Yoshihara R."/>
            <person name="Yukawa K."/>
            <person name="Zhong H."/>
            <person name="Yano M."/>
            <person name="Yuan Q."/>
            <person name="Ouyang S."/>
            <person name="Liu J."/>
            <person name="Jones K.M."/>
            <person name="Gansberger K."/>
            <person name="Moffat K."/>
            <person name="Hill J."/>
            <person name="Bera J."/>
            <person name="Fadrosh D."/>
            <person name="Jin S."/>
            <person name="Johri S."/>
            <person name="Kim M."/>
            <person name="Overton L."/>
            <person name="Reardon M."/>
            <person name="Tsitrin T."/>
            <person name="Vuong H."/>
            <person name="Weaver B."/>
            <person name="Ciecko A."/>
            <person name="Tallon L."/>
            <person name="Jackson J."/>
            <person name="Pai G."/>
            <person name="Aken S.V."/>
            <person name="Utterback T."/>
            <person name="Reidmuller S."/>
            <person name="Feldblyum T."/>
            <person name="Hsiao J."/>
            <person name="Zismann V."/>
            <person name="Iobst S."/>
            <person name="de Vazeille A.R."/>
            <person name="Buell C.R."/>
            <person name="Ying K."/>
            <person name="Li Y."/>
            <person name="Lu T."/>
            <person name="Huang Y."/>
            <person name="Zhao Q."/>
            <person name="Feng Q."/>
            <person name="Zhang L."/>
            <person name="Zhu J."/>
            <person name="Weng Q."/>
            <person name="Mu J."/>
            <person name="Lu Y."/>
            <person name="Fan D."/>
            <person name="Liu Y."/>
            <person name="Guan J."/>
            <person name="Zhang Y."/>
            <person name="Yu S."/>
            <person name="Liu X."/>
            <person name="Zhang Y."/>
            <person name="Hong G."/>
            <person name="Han B."/>
            <person name="Choisne N."/>
            <person name="Demange N."/>
            <person name="Orjeda G."/>
            <person name="Samain S."/>
            <person name="Cattolico L."/>
            <person name="Pelletier E."/>
            <person name="Couloux A."/>
            <person name="Segurens B."/>
            <person name="Wincker P."/>
            <person name="D'Hont A."/>
            <person name="Scarpelli C."/>
            <person name="Weissenbach J."/>
            <person name="Salanoubat M."/>
            <person name="Quetier F."/>
            <person name="Yu Y."/>
            <person name="Kim H.R."/>
            <person name="Rambo T."/>
            <person name="Currie J."/>
            <person name="Collura K."/>
            <person name="Luo M."/>
            <person name="Yang T."/>
            <person name="Ammiraju J.S.S."/>
            <person name="Engler F."/>
            <person name="Soderlund C."/>
            <person name="Wing R.A."/>
            <person name="Palmer L.E."/>
            <person name="de la Bastide M."/>
            <person name="Spiegel L."/>
            <person name="Nascimento L."/>
            <person name="Zutavern T."/>
            <person name="O'Shaughnessy A."/>
            <person name="Dike S."/>
            <person name="Dedhia N."/>
            <person name="Preston R."/>
            <person name="Balija V."/>
            <person name="McCombie W.R."/>
            <person name="Chow T."/>
            <person name="Chen H."/>
            <person name="Chung M."/>
            <person name="Chen C."/>
            <person name="Shaw J."/>
            <person name="Wu H."/>
            <person name="Hsiao K."/>
            <person name="Chao Y."/>
            <person name="Chu M."/>
            <person name="Cheng C."/>
            <person name="Hour A."/>
            <person name="Lee P."/>
            <person name="Lin S."/>
            <person name="Lin Y."/>
            <person name="Liou J."/>
            <person name="Liu S."/>
            <person name="Hsing Y."/>
            <person name="Raghuvanshi S."/>
            <person name="Mohanty A."/>
            <person name="Bharti A.K."/>
            <person name="Gaur A."/>
            <person name="Gupta V."/>
            <person name="Kumar D."/>
            <person name="Ravi V."/>
            <person name="Vij S."/>
            <person name="Kapur A."/>
            <person name="Khurana P."/>
            <person name="Khurana P."/>
            <person name="Khurana J.P."/>
            <person name="Tyagi A.K."/>
            <person name="Gaikwad K."/>
            <person name="Singh A."/>
            <person name="Dalal V."/>
            <person name="Srivastava S."/>
            <person name="Dixit A."/>
            <person name="Pal A.K."/>
            <person name="Ghazi I.A."/>
            <person name="Yadav M."/>
            <person name="Pandit A."/>
            <person name="Bhargava A."/>
            <person name="Sureshbabu K."/>
            <person name="Batra K."/>
            <person name="Sharma T.R."/>
            <person name="Mohapatra T."/>
            <person name="Singh N.K."/>
            <person name="Messing J."/>
            <person name="Nelson A.B."/>
            <person name="Fuks G."/>
            <person name="Kavchok S."/>
            <person name="Keizer G."/>
            <person name="Linton E."/>
            <person name="Llaca V."/>
            <person name="Song R."/>
            <person name="Tanyolac B."/>
            <person name="Young S."/>
            <person name="Ho-Il K."/>
            <person name="Hahn J.H."/>
            <person name="Sangsakoo G."/>
            <person name="Vanavichit A."/>
            <person name="de Mattos Luiz.A.T."/>
            <person name="Zimmer P.D."/>
            <person name="Malone G."/>
            <person name="Dellagostin O."/>
            <person name="de Oliveira A.C."/>
            <person name="Bevan M."/>
            <person name="Bancroft I."/>
            <person name="Minx P."/>
            <person name="Cordum H."/>
            <person name="Wilson R."/>
            <person name="Cheng Z."/>
            <person name="Jin W."/>
            <person name="Jiang J."/>
            <person name="Leong S.A."/>
            <person name="Iwama H."/>
            <person name="Gojobori T."/>
            <person name="Itoh T."/>
            <person name="Niimura Y."/>
            <person name="Fujii Y."/>
            <person name="Habara T."/>
            <person name="Sakai H."/>
            <person name="Sato Y."/>
            <person name="Wilson G."/>
            <person name="Kumar K."/>
            <person name="McCouch S."/>
            <person name="Juretic N."/>
            <person name="Hoen D."/>
            <person name="Wright S."/>
            <person name="Bruskiewich R."/>
            <person name="Bureau T."/>
            <person name="Miyao A."/>
            <person name="Hirochika H."/>
            <person name="Nishikawa T."/>
            <person name="Kadowaki K."/>
            <person name="Sugiura M."/>
            <person name="Burr B."/>
            <person name="Sasaki T."/>
        </authorList>
    </citation>
    <scope>NUCLEOTIDE SEQUENCE [LARGE SCALE GENOMIC DNA]</scope>
    <source>
        <strain evidence="2">cv. Nipponbare</strain>
    </source>
</reference>
<dbReference type="KEGG" id="dosa:Os03g0769050"/>
<sequence>MSPSSSSSLIHGISISVSDDEEASGRVRVRVRRKRHRHPASAARRRLLRRAARLCAPLLLATLAVSLLLYESYRLSPSSPTPPPAANLTRVDHTGAVRAADGARKREFMPDP</sequence>
<reference evidence="2" key="2">
    <citation type="journal article" date="2008" name="Nucleic Acids Res.">
        <title>The rice annotation project database (RAP-DB): 2008 update.</title>
        <authorList>
            <consortium name="The rice annotation project (RAP)"/>
        </authorList>
    </citation>
    <scope>GENOME REANNOTATION</scope>
    <source>
        <strain evidence="2">cv. Nipponbare</strain>
    </source>
</reference>
<organism evidence="1 2">
    <name type="scientific">Oryza sativa subsp. japonica</name>
    <name type="common">Rice</name>
    <dbReference type="NCBI Taxonomy" id="39947"/>
    <lineage>
        <taxon>Eukaryota</taxon>
        <taxon>Viridiplantae</taxon>
        <taxon>Streptophyta</taxon>
        <taxon>Embryophyta</taxon>
        <taxon>Tracheophyta</taxon>
        <taxon>Spermatophyta</taxon>
        <taxon>Magnoliopsida</taxon>
        <taxon>Liliopsida</taxon>
        <taxon>Poales</taxon>
        <taxon>Poaceae</taxon>
        <taxon>BOP clade</taxon>
        <taxon>Oryzoideae</taxon>
        <taxon>Oryzeae</taxon>
        <taxon>Oryzinae</taxon>
        <taxon>Oryza</taxon>
        <taxon>Oryza sativa</taxon>
    </lineage>
</organism>